<gene>
    <name evidence="3" type="ORF">OI18_08675</name>
</gene>
<evidence type="ECO:0000259" key="2">
    <source>
        <dbReference type="Pfam" id="PF04909"/>
    </source>
</evidence>
<keyword evidence="3" id="KW-0378">Hydrolase</keyword>
<organism evidence="3 4">
    <name type="scientific">Flavihumibacter solisilvae</name>
    <dbReference type="NCBI Taxonomy" id="1349421"/>
    <lineage>
        <taxon>Bacteria</taxon>
        <taxon>Pseudomonadati</taxon>
        <taxon>Bacteroidota</taxon>
        <taxon>Chitinophagia</taxon>
        <taxon>Chitinophagales</taxon>
        <taxon>Chitinophagaceae</taxon>
        <taxon>Flavihumibacter</taxon>
    </lineage>
</organism>
<accession>A0A0C1L603</accession>
<dbReference type="PANTHER" id="PTHR43569:SF2">
    <property type="entry name" value="AMIDOHYDROLASE-RELATED DOMAIN-CONTAINING PROTEIN"/>
    <property type="match status" value="1"/>
</dbReference>
<evidence type="ECO:0000256" key="1">
    <source>
        <dbReference type="ARBA" id="ARBA00038310"/>
    </source>
</evidence>
<comment type="similarity">
    <text evidence="1">Belongs to the metallo-dependent hydrolases superfamily.</text>
</comment>
<dbReference type="SUPFAM" id="SSF51556">
    <property type="entry name" value="Metallo-dependent hydrolases"/>
    <property type="match status" value="1"/>
</dbReference>
<dbReference type="Pfam" id="PF04909">
    <property type="entry name" value="Amidohydro_2"/>
    <property type="match status" value="1"/>
</dbReference>
<dbReference type="InterPro" id="IPR006680">
    <property type="entry name" value="Amidohydro-rel"/>
</dbReference>
<dbReference type="OrthoDB" id="5450317at2"/>
<evidence type="ECO:0000313" key="3">
    <source>
        <dbReference type="EMBL" id="KIC94961.1"/>
    </source>
</evidence>
<reference evidence="3 4" key="1">
    <citation type="submission" date="2014-11" db="EMBL/GenBank/DDBJ databases">
        <title>Genome sequence of Flavihumibacter solisilvae 3-3.</title>
        <authorList>
            <person name="Zhou G."/>
            <person name="Li M."/>
            <person name="Wang G."/>
        </authorList>
    </citation>
    <scope>NUCLEOTIDE SEQUENCE [LARGE SCALE GENOMIC DNA]</scope>
    <source>
        <strain evidence="3 4">3-3</strain>
    </source>
</reference>
<protein>
    <submittedName>
        <fullName evidence="3">Amidohydrolase</fullName>
    </submittedName>
</protein>
<dbReference type="EMBL" id="JSVC01000009">
    <property type="protein sequence ID" value="KIC94961.1"/>
    <property type="molecule type" value="Genomic_DNA"/>
</dbReference>
<dbReference type="InterPro" id="IPR032466">
    <property type="entry name" value="Metal_Hydrolase"/>
</dbReference>
<dbReference type="RefSeq" id="WP_039139034.1">
    <property type="nucleotide sequence ID" value="NZ_JSVC01000009.1"/>
</dbReference>
<keyword evidence="4" id="KW-1185">Reference proteome</keyword>
<feature type="domain" description="Amidohydrolase-related" evidence="2">
    <location>
        <begin position="4"/>
        <end position="276"/>
    </location>
</feature>
<proteinExistence type="inferred from homology"/>
<name>A0A0C1L603_9BACT</name>
<dbReference type="Proteomes" id="UP000031408">
    <property type="component" value="Unassembled WGS sequence"/>
</dbReference>
<evidence type="ECO:0000313" key="4">
    <source>
        <dbReference type="Proteomes" id="UP000031408"/>
    </source>
</evidence>
<dbReference type="STRING" id="1349421.OI18_08675"/>
<dbReference type="InterPro" id="IPR052350">
    <property type="entry name" value="Metallo-dep_Lactonases"/>
</dbReference>
<dbReference type="Gene3D" id="3.20.20.140">
    <property type="entry name" value="Metal-dependent hydrolases"/>
    <property type="match status" value="1"/>
</dbReference>
<comment type="caution">
    <text evidence="3">The sequence shown here is derived from an EMBL/GenBank/DDBJ whole genome shotgun (WGS) entry which is preliminary data.</text>
</comment>
<dbReference type="AlphaFoldDB" id="A0A0C1L603"/>
<sequence>MLRIDAHNHFWTFDPVRDSWIDDSMSVIARDFLPSDLEPLLKAEGIDGCVAVQADQSEEETRFLSVLAANNPFIKGVVGWVDLRSETIERRLQYYQSIPVIKGFRHILQGEKQRDLMLTPEFKNGIGLLGKYGFTYDILIYPDQLGYAWTLCKEFPDQSFVIDHLAKPAIKSGDLGNWKKEMERFADLENVYCKVSGMITEADWKQWTAADFRPALDTVTSTFGTDRLLFGSDWPVCLVAGSYSQVVTLTADYFSSFSSEEKAAIFGGNAQKFYRL</sequence>
<dbReference type="GO" id="GO:0016787">
    <property type="term" value="F:hydrolase activity"/>
    <property type="evidence" value="ECO:0007669"/>
    <property type="project" value="UniProtKB-KW"/>
</dbReference>
<dbReference type="PANTHER" id="PTHR43569">
    <property type="entry name" value="AMIDOHYDROLASE"/>
    <property type="match status" value="1"/>
</dbReference>